<evidence type="ECO:0000256" key="2">
    <source>
        <dbReference type="PROSITE-ProRule" id="PRU01091"/>
    </source>
</evidence>
<dbReference type="PROSITE" id="PS51755">
    <property type="entry name" value="OMPR_PHOB"/>
    <property type="match status" value="1"/>
</dbReference>
<feature type="domain" description="OmpR/PhoB-type" evidence="3">
    <location>
        <begin position="7"/>
        <end position="105"/>
    </location>
</feature>
<dbReference type="InterPro" id="IPR011990">
    <property type="entry name" value="TPR-like_helical_dom_sf"/>
</dbReference>
<dbReference type="Pfam" id="PF00486">
    <property type="entry name" value="Trans_reg_C"/>
    <property type="match status" value="1"/>
</dbReference>
<dbReference type="SMART" id="SM00862">
    <property type="entry name" value="Trans_reg_C"/>
    <property type="match status" value="1"/>
</dbReference>
<evidence type="ECO:0000313" key="5">
    <source>
        <dbReference type="Proteomes" id="UP000193335"/>
    </source>
</evidence>
<dbReference type="Proteomes" id="UP000193335">
    <property type="component" value="Unassembled WGS sequence"/>
</dbReference>
<protein>
    <submittedName>
        <fullName evidence="4">Transcriptional regulator</fullName>
    </submittedName>
</protein>
<sequence length="946" mass="102991">MPTAQTTEIISFGPFRLNMTERVLTRNSEQVELGGRAYDLLVALLSRPNELISKAELLRQVWPGLVVEEGALRFHITNLRKALGEGSEGNRYIVTSSGRGYTFVAQVARLSDQAPRASDMSSFQQANLPVRLPMIDREVEIEELPARLMATRFVTIVGAGGVGKTTLAIAAGHRLMKSFDGALLFVDLSMVSDPTLVGTVVASLLGLSVQSSDATPSIVAYLRDKRILLILDTCEHLVDPVAAFASSVFLSAPNVHILATSREALQTDGENVFRLDTLACPPDGTELTAEIVRTFPAIQLFVERARASGAQLDFGDDEAPVVASMCRRLDGVALAIELAARRVESYGVHGTAELLDQRLALSWLGPRSAPPRQRTLHATLDWSFGLLSDLERIVLRRLAVFVGHFTLDAVTAVCGRDVNQRDILGAIDSLIAKSMIATRPVGTVMSYRLLDTTRAYARDIQIADDEGRDLAVRHATYYRNWLEQRGRDWASLSTGVERTSHFGNMNNVRAALDWCFGEDGDAKLGIQLAAAAVDVFLAMSLLAECHRWSQRALIALDAGAVGSSDEMRLQAGLGVSSSQMYGESDAVNDALNRSLAIAEARGDTAYEAGLLNMQYIFHGRSAHFRILLDYARRCHALAERSGDLAIRALAHSELGMALQFSGDLAGSRRELESLIGILSHAQQGSVLLGYDPHYRSIMALARTLWLHGYPDQAADRAREAVKASEATGHSAALALVLAGAGTVFLWRGDLDAAQHYVDRSYSLAEANAMGPLMAIGRCRKAELTIRRGDLQRGVDDLRTCLKPIHAARHELLTTEFNMELALGLLSLGRAGEGITLVNATIERVNASGEFFQMPELMRLKGRLLGAIPTSRHEDVQACLQQSLDLAREQHAGSWELRTATDLAALMASTGDRIGARALLQRSYGRFTEGFETADLKVAADLLSTWV</sequence>
<dbReference type="Gene3D" id="1.10.10.10">
    <property type="entry name" value="Winged helix-like DNA-binding domain superfamily/Winged helix DNA-binding domain"/>
    <property type="match status" value="1"/>
</dbReference>
<dbReference type="SUPFAM" id="SSF46894">
    <property type="entry name" value="C-terminal effector domain of the bipartite response regulators"/>
    <property type="match status" value="1"/>
</dbReference>
<gene>
    <name evidence="4" type="ORF">BSZ19_15520</name>
</gene>
<dbReference type="GO" id="GO:0003677">
    <property type="term" value="F:DNA binding"/>
    <property type="evidence" value="ECO:0007669"/>
    <property type="project" value="UniProtKB-UniRule"/>
</dbReference>
<dbReference type="SUPFAM" id="SSF52540">
    <property type="entry name" value="P-loop containing nucleoside triphosphate hydrolases"/>
    <property type="match status" value="1"/>
</dbReference>
<keyword evidence="1 2" id="KW-0238">DNA-binding</keyword>
<dbReference type="GO" id="GO:0006355">
    <property type="term" value="P:regulation of DNA-templated transcription"/>
    <property type="evidence" value="ECO:0007669"/>
    <property type="project" value="InterPro"/>
</dbReference>
<dbReference type="Pfam" id="PF00931">
    <property type="entry name" value="NB-ARC"/>
    <property type="match status" value="1"/>
</dbReference>
<organism evidence="4 5">
    <name type="scientific">Bradyrhizobium japonicum</name>
    <dbReference type="NCBI Taxonomy" id="375"/>
    <lineage>
        <taxon>Bacteria</taxon>
        <taxon>Pseudomonadati</taxon>
        <taxon>Pseudomonadota</taxon>
        <taxon>Alphaproteobacteria</taxon>
        <taxon>Hyphomicrobiales</taxon>
        <taxon>Nitrobacteraceae</taxon>
        <taxon>Bradyrhizobium</taxon>
    </lineage>
</organism>
<dbReference type="RefSeq" id="WP_085400526.1">
    <property type="nucleotide sequence ID" value="NZ_NAFL01000241.1"/>
</dbReference>
<dbReference type="Pfam" id="PF25872">
    <property type="entry name" value="HTH_77"/>
    <property type="match status" value="1"/>
</dbReference>
<dbReference type="PANTHER" id="PTHR47691:SF3">
    <property type="entry name" value="HTH-TYPE TRANSCRIPTIONAL REGULATOR RV0890C-RELATED"/>
    <property type="match status" value="1"/>
</dbReference>
<dbReference type="InterPro" id="IPR058852">
    <property type="entry name" value="HTH_77"/>
</dbReference>
<dbReference type="AlphaFoldDB" id="A0A1Y2JQ71"/>
<evidence type="ECO:0000256" key="1">
    <source>
        <dbReference type="ARBA" id="ARBA00023125"/>
    </source>
</evidence>
<proteinExistence type="predicted"/>
<dbReference type="InterPro" id="IPR001867">
    <property type="entry name" value="OmpR/PhoB-type_DNA-bd"/>
</dbReference>
<comment type="caution">
    <text evidence="4">The sequence shown here is derived from an EMBL/GenBank/DDBJ whole genome shotgun (WGS) entry which is preliminary data.</text>
</comment>
<dbReference type="InterPro" id="IPR027417">
    <property type="entry name" value="P-loop_NTPase"/>
</dbReference>
<dbReference type="Gene3D" id="3.40.50.300">
    <property type="entry name" value="P-loop containing nucleotide triphosphate hydrolases"/>
    <property type="match status" value="1"/>
</dbReference>
<dbReference type="GO" id="GO:0000160">
    <property type="term" value="P:phosphorelay signal transduction system"/>
    <property type="evidence" value="ECO:0007669"/>
    <property type="project" value="InterPro"/>
</dbReference>
<feature type="DNA-binding region" description="OmpR/PhoB-type" evidence="2">
    <location>
        <begin position="7"/>
        <end position="105"/>
    </location>
</feature>
<dbReference type="EMBL" id="NAFL01000241">
    <property type="protein sequence ID" value="OSJ33457.1"/>
    <property type="molecule type" value="Genomic_DNA"/>
</dbReference>
<evidence type="ECO:0000313" key="4">
    <source>
        <dbReference type="EMBL" id="OSJ33457.1"/>
    </source>
</evidence>
<dbReference type="SUPFAM" id="SSF48452">
    <property type="entry name" value="TPR-like"/>
    <property type="match status" value="1"/>
</dbReference>
<dbReference type="InterPro" id="IPR016032">
    <property type="entry name" value="Sig_transdc_resp-reg_C-effctor"/>
</dbReference>
<dbReference type="Gene3D" id="1.25.40.10">
    <property type="entry name" value="Tetratricopeptide repeat domain"/>
    <property type="match status" value="1"/>
</dbReference>
<dbReference type="PRINTS" id="PR00364">
    <property type="entry name" value="DISEASERSIST"/>
</dbReference>
<reference evidence="4 5" key="1">
    <citation type="submission" date="2017-03" db="EMBL/GenBank/DDBJ databases">
        <title>Whole genome sequences of fourteen strains of Bradyrhizobium canariense and one strain of Bradyrhizobium japonicum isolated from Lupinus (Papilionoideae: Genisteae) species in Algeria.</title>
        <authorList>
            <person name="Crovadore J."/>
            <person name="Chekireb D."/>
            <person name="Brachmann A."/>
            <person name="Chablais R."/>
            <person name="Cochard B."/>
            <person name="Lefort F."/>
        </authorList>
    </citation>
    <scope>NUCLEOTIDE SEQUENCE [LARGE SCALE GENOMIC DNA]</scope>
    <source>
        <strain evidence="4 5">UBMA197</strain>
    </source>
</reference>
<dbReference type="InterPro" id="IPR036388">
    <property type="entry name" value="WH-like_DNA-bd_sf"/>
</dbReference>
<name>A0A1Y2JQ71_BRAJP</name>
<dbReference type="GO" id="GO:0043531">
    <property type="term" value="F:ADP binding"/>
    <property type="evidence" value="ECO:0007669"/>
    <property type="project" value="InterPro"/>
</dbReference>
<dbReference type="CDD" id="cd00383">
    <property type="entry name" value="trans_reg_C"/>
    <property type="match status" value="1"/>
</dbReference>
<dbReference type="InterPro" id="IPR002182">
    <property type="entry name" value="NB-ARC"/>
</dbReference>
<dbReference type="PANTHER" id="PTHR47691">
    <property type="entry name" value="REGULATOR-RELATED"/>
    <property type="match status" value="1"/>
</dbReference>
<accession>A0A1Y2JQ71</accession>
<evidence type="ECO:0000259" key="3">
    <source>
        <dbReference type="PROSITE" id="PS51755"/>
    </source>
</evidence>